<protein>
    <recommendedName>
        <fullName evidence="3">DUF7730 domain-containing protein</fullName>
    </recommendedName>
</protein>
<dbReference type="Proteomes" id="UP000237631">
    <property type="component" value="Unassembled WGS sequence"/>
</dbReference>
<accession>A0A2S6BSI6</accession>
<reference evidence="5" key="1">
    <citation type="journal article" date="2017" name="bioRxiv">
        <title>Conservation of a gene cluster reveals novel cercosporin biosynthetic mechanisms and extends production to the genus Colletotrichum.</title>
        <authorList>
            <person name="de Jonge R."/>
            <person name="Ebert M.K."/>
            <person name="Huitt-Roehl C.R."/>
            <person name="Pal P."/>
            <person name="Suttle J.C."/>
            <person name="Spanner R.E."/>
            <person name="Neubauer J.D."/>
            <person name="Jurick W.M.II."/>
            <person name="Stott K.A."/>
            <person name="Secor G.A."/>
            <person name="Thomma B.P.H.J."/>
            <person name="Van de Peer Y."/>
            <person name="Townsend C.A."/>
            <person name="Bolton M.D."/>
        </authorList>
    </citation>
    <scope>NUCLEOTIDE SEQUENCE [LARGE SCALE GENOMIC DNA]</scope>
    <source>
        <strain evidence="5">CBS538.71</strain>
    </source>
</reference>
<dbReference type="PANTHER" id="PTHR11567:SF142">
    <property type="entry name" value="PHOSPHOGLYCERATE MUTASE-LIKE PROTEIN"/>
    <property type="match status" value="1"/>
</dbReference>
<dbReference type="STRING" id="357750.A0A2S6BSI6"/>
<feature type="chain" id="PRO_5015518063" description="DUF7730 domain-containing protein" evidence="2">
    <location>
        <begin position="19"/>
        <end position="973"/>
    </location>
</feature>
<dbReference type="AlphaFoldDB" id="A0A2S6BSI6"/>
<evidence type="ECO:0000256" key="1">
    <source>
        <dbReference type="ARBA" id="ARBA00005375"/>
    </source>
</evidence>
<dbReference type="OrthoDB" id="258392at2759"/>
<evidence type="ECO:0000313" key="4">
    <source>
        <dbReference type="EMBL" id="PPJ50441.1"/>
    </source>
</evidence>
<keyword evidence="2" id="KW-0732">Signal</keyword>
<comment type="similarity">
    <text evidence="1">Belongs to the histidine acid phosphatase family.</text>
</comment>
<dbReference type="InterPro" id="IPR056632">
    <property type="entry name" value="DUF7730"/>
</dbReference>
<dbReference type="PANTHER" id="PTHR11567">
    <property type="entry name" value="ACID PHOSPHATASE-RELATED"/>
    <property type="match status" value="1"/>
</dbReference>
<dbReference type="Pfam" id="PF24864">
    <property type="entry name" value="DUF7730"/>
    <property type="match status" value="1"/>
</dbReference>
<dbReference type="SUPFAM" id="SSF53254">
    <property type="entry name" value="Phosphoglycerate mutase-like"/>
    <property type="match status" value="1"/>
</dbReference>
<name>A0A2S6BSI6_9PEZI</name>
<feature type="signal peptide" evidence="2">
    <location>
        <begin position="1"/>
        <end position="18"/>
    </location>
</feature>
<dbReference type="InterPro" id="IPR050645">
    <property type="entry name" value="Histidine_acid_phosphatase"/>
</dbReference>
<dbReference type="InterPro" id="IPR029033">
    <property type="entry name" value="His_PPase_superfam"/>
</dbReference>
<proteinExistence type="inferred from homology"/>
<sequence>MLTQHVLVLTALTGPVLGRTVHSVLVFSRHGDRTSKVFQNYQMTSLGARQCYNSGTFYRNLYISSNSTSRIRDVSPDQVDNTQLWASAPDQPVLYQTAESFLQGLYPPLSTLSSNAEGSDAPLNGYQYVHVHGETDNAPDMIWLKDDDECPAYTAASKTYRDSEEFQTTLEDTSRFYAQFMDLLGPILGRENVSYARAYDVFDLLNTAKSQNVSSGVADQISEEDLARAKWLADEWEWNMNYSPSQPLRSISGSTLLGGILRQLTSVIEDNAATKFSLMTGSYDTFLAFFGLMGLPSQSPDFRGLPDYAASMAFELYSEADNAEFPDQGDVDRDLRLRFLFRNGTDEADDLMSWRLGGLESVDEVGGMRFGAFKEMVKGKAVLSVGDWCQKCGSLAEFCVAANATMETQQQQEQTTARDGNNGLSAAAGGGIGAGVTLAVVGVVALLVWALMSSKRRRSSDAATFGRASAKRGDSISTGKGGSDMPFYLHNFYLEFVIDLALDKVQHFSPHSKDSKISGFSPTRIQRLPLSHTSSPIENTKQYQKICSQHSIMASVGDGSTPTFEADSAAMAAIPSRTVAAGLKFHPTAALRPLKDEVLELLLPWCGRKDKPPFTLGQMIVMILVIGDLEPRSVEVIHIMILQQFNYYGEKALVEFAMQLNAEKSIEYNYARRNSDRLHGVIGNIYRMVRHFDLPLTRISIDRDHPDVTADRFTISAAAARCFLRGLLEPPRHGTFDFMALPPELREKIYKMTMLYPKPGFTRSGHVIQRGPDPEFLDRIMLRPSDDVDVPAFRASAGAVADNIPVEKFTKTLGLLRVSKQIHHEALPVFYGQNGFRFGTLYYLLNALQFVSRETIQQIRDVRVVLKYTDVTRKSPEAPRVSLSYLCPVKLVLSVPRAIPDEEQRFTRDSTRVNFVDGRKLGWFVDLAKRAGHVEIKGDGVFADWFRNVVEESKKAENVAGEEGKSAMPEAGP</sequence>
<dbReference type="InterPro" id="IPR000560">
    <property type="entry name" value="His_Pase_clade-2"/>
</dbReference>
<dbReference type="Pfam" id="PF00328">
    <property type="entry name" value="His_Phos_2"/>
    <property type="match status" value="1"/>
</dbReference>
<comment type="caution">
    <text evidence="4">The sequence shown here is derived from an EMBL/GenBank/DDBJ whole genome shotgun (WGS) entry which is preliminary data.</text>
</comment>
<keyword evidence="5" id="KW-1185">Reference proteome</keyword>
<feature type="domain" description="DUF7730" evidence="3">
    <location>
        <begin position="738"/>
        <end position="868"/>
    </location>
</feature>
<organism evidence="4 5">
    <name type="scientific">Cercospora berteroae</name>
    <dbReference type="NCBI Taxonomy" id="357750"/>
    <lineage>
        <taxon>Eukaryota</taxon>
        <taxon>Fungi</taxon>
        <taxon>Dikarya</taxon>
        <taxon>Ascomycota</taxon>
        <taxon>Pezizomycotina</taxon>
        <taxon>Dothideomycetes</taxon>
        <taxon>Dothideomycetidae</taxon>
        <taxon>Mycosphaerellales</taxon>
        <taxon>Mycosphaerellaceae</taxon>
        <taxon>Cercospora</taxon>
    </lineage>
</organism>
<evidence type="ECO:0000256" key="2">
    <source>
        <dbReference type="SAM" id="SignalP"/>
    </source>
</evidence>
<dbReference type="GO" id="GO:0016791">
    <property type="term" value="F:phosphatase activity"/>
    <property type="evidence" value="ECO:0007669"/>
    <property type="project" value="TreeGrafter"/>
</dbReference>
<dbReference type="CDD" id="cd07061">
    <property type="entry name" value="HP_HAP_like"/>
    <property type="match status" value="1"/>
</dbReference>
<dbReference type="EMBL" id="PNEN01001785">
    <property type="protein sequence ID" value="PPJ50441.1"/>
    <property type="molecule type" value="Genomic_DNA"/>
</dbReference>
<evidence type="ECO:0000259" key="3">
    <source>
        <dbReference type="Pfam" id="PF24864"/>
    </source>
</evidence>
<evidence type="ECO:0000313" key="5">
    <source>
        <dbReference type="Proteomes" id="UP000237631"/>
    </source>
</evidence>
<gene>
    <name evidence="4" type="ORF">CBER1_05577</name>
</gene>
<dbReference type="Gene3D" id="3.40.50.1240">
    <property type="entry name" value="Phosphoglycerate mutase-like"/>
    <property type="match status" value="1"/>
</dbReference>